<dbReference type="Gene3D" id="2.130.10.10">
    <property type="entry name" value="YVTN repeat-like/Quinoprotein amine dehydrogenase"/>
    <property type="match status" value="1"/>
</dbReference>
<proteinExistence type="predicted"/>
<evidence type="ECO:0000313" key="5">
    <source>
        <dbReference type="Proteomes" id="UP000030755"/>
    </source>
</evidence>
<evidence type="ECO:0000256" key="2">
    <source>
        <dbReference type="ARBA" id="ARBA00022737"/>
    </source>
</evidence>
<dbReference type="STRING" id="988480.A0A075AV16"/>
<evidence type="ECO:0000313" key="4">
    <source>
        <dbReference type="EMBL" id="EPZ34121.1"/>
    </source>
</evidence>
<dbReference type="InterPro" id="IPR019775">
    <property type="entry name" value="WD40_repeat_CS"/>
</dbReference>
<dbReference type="Pfam" id="PF00400">
    <property type="entry name" value="WD40"/>
    <property type="match status" value="1"/>
</dbReference>
<dbReference type="EMBL" id="KE560988">
    <property type="protein sequence ID" value="EPZ34121.1"/>
    <property type="molecule type" value="Genomic_DNA"/>
</dbReference>
<keyword evidence="1 3" id="KW-0853">WD repeat</keyword>
<accession>A0A075AV16</accession>
<dbReference type="Proteomes" id="UP000030755">
    <property type="component" value="Unassembled WGS sequence"/>
</dbReference>
<gene>
    <name evidence="4" type="ORF">O9G_004822</name>
</gene>
<sequence length="362" mass="40165">MTVTLERPQIIPHLSKSLNYSPFDAKWIPCSAKVVCLGQHPRGTGAIQIYELNGPELKLVSESEKPHGFKCGTFGASSLQNRQLATGTLEGHLQVWDIENLSNPVYNVKGHEQVINAIDGVAGIGHNIGAPEIVTGSRDGFVKVWDTRQKGSPVATIAPAENEIGRDCWSVSFGNSYNNEERMVVAGYENGDLKIFDLKTMKLYYETNLNNGVCCAQFDRKDILMNKLVVVGLEGAMNVIDLRTRHSTKGFANLIQPKDSITGQSTIWTVNHLPQNRDIFMTGNGNGRVRLFKYEYPSERTLKDEKGELYGVCGELKLLNDAIMATQPVSSFDWSPDKQGLCAMTSFDQKLQLAFVTKLNQY</sequence>
<dbReference type="HOGENOM" id="CLU_062543_0_0_1"/>
<dbReference type="OrthoDB" id="427795at2759"/>
<dbReference type="PROSITE" id="PS50082">
    <property type="entry name" value="WD_REPEATS_2"/>
    <property type="match status" value="1"/>
</dbReference>
<organism evidence="4 5">
    <name type="scientific">Rozella allomycis (strain CSF55)</name>
    <dbReference type="NCBI Taxonomy" id="988480"/>
    <lineage>
        <taxon>Eukaryota</taxon>
        <taxon>Fungi</taxon>
        <taxon>Fungi incertae sedis</taxon>
        <taxon>Cryptomycota</taxon>
        <taxon>Cryptomycota incertae sedis</taxon>
        <taxon>Rozella</taxon>
    </lineage>
</organism>
<reference evidence="4 5" key="1">
    <citation type="journal article" date="2013" name="Curr. Biol.">
        <title>Shared signatures of parasitism and phylogenomics unite Cryptomycota and microsporidia.</title>
        <authorList>
            <person name="James T.Y."/>
            <person name="Pelin A."/>
            <person name="Bonen L."/>
            <person name="Ahrendt S."/>
            <person name="Sain D."/>
            <person name="Corradi N."/>
            <person name="Stajich J.E."/>
        </authorList>
    </citation>
    <scope>NUCLEOTIDE SEQUENCE [LARGE SCALE GENOMIC DNA]</scope>
    <source>
        <strain evidence="4 5">CSF55</strain>
    </source>
</reference>
<keyword evidence="2" id="KW-0677">Repeat</keyword>
<feature type="repeat" description="WD" evidence="3">
    <location>
        <begin position="133"/>
        <end position="148"/>
    </location>
</feature>
<evidence type="ECO:0000256" key="3">
    <source>
        <dbReference type="PROSITE-ProRule" id="PRU00221"/>
    </source>
</evidence>
<dbReference type="SMART" id="SM00320">
    <property type="entry name" value="WD40"/>
    <property type="match status" value="5"/>
</dbReference>
<evidence type="ECO:0000256" key="1">
    <source>
        <dbReference type="ARBA" id="ARBA00022574"/>
    </source>
</evidence>
<dbReference type="SUPFAM" id="SSF50978">
    <property type="entry name" value="WD40 repeat-like"/>
    <property type="match status" value="1"/>
</dbReference>
<dbReference type="PANTHER" id="PTHR10971">
    <property type="entry name" value="MRNA EXPORT FACTOR AND BUB3"/>
    <property type="match status" value="1"/>
</dbReference>
<keyword evidence="5" id="KW-1185">Reference proteome</keyword>
<dbReference type="InterPro" id="IPR001680">
    <property type="entry name" value="WD40_rpt"/>
</dbReference>
<dbReference type="OMA" id="CLWKYNY"/>
<protein>
    <submittedName>
        <fullName evidence="4">Uncharacterized protein</fullName>
    </submittedName>
</protein>
<dbReference type="InterPro" id="IPR015943">
    <property type="entry name" value="WD40/YVTN_repeat-like_dom_sf"/>
</dbReference>
<dbReference type="InterPro" id="IPR036322">
    <property type="entry name" value="WD40_repeat_dom_sf"/>
</dbReference>
<dbReference type="AlphaFoldDB" id="A0A075AV16"/>
<dbReference type="PROSITE" id="PS00678">
    <property type="entry name" value="WD_REPEATS_1"/>
    <property type="match status" value="1"/>
</dbReference>
<name>A0A075AV16_ROZAC</name>